<evidence type="ECO:0000313" key="1">
    <source>
        <dbReference type="EMBL" id="JAA73613.1"/>
    </source>
</evidence>
<organism evidence="1">
    <name type="scientific">Ixodes ricinus</name>
    <name type="common">Common tick</name>
    <name type="synonym">Acarus ricinus</name>
    <dbReference type="NCBI Taxonomy" id="34613"/>
    <lineage>
        <taxon>Eukaryota</taxon>
        <taxon>Metazoa</taxon>
        <taxon>Ecdysozoa</taxon>
        <taxon>Arthropoda</taxon>
        <taxon>Chelicerata</taxon>
        <taxon>Arachnida</taxon>
        <taxon>Acari</taxon>
        <taxon>Parasitiformes</taxon>
        <taxon>Ixodida</taxon>
        <taxon>Ixodoidea</taxon>
        <taxon>Ixodidae</taxon>
        <taxon>Ixodinae</taxon>
        <taxon>Ixodes</taxon>
    </lineage>
</organism>
<dbReference type="InterPro" id="IPR029070">
    <property type="entry name" value="Chitinase_insertion_sf"/>
</dbReference>
<dbReference type="AlphaFoldDB" id="A0A0K8RRT8"/>
<name>A0A0K8RRT8_IXORI</name>
<feature type="non-terminal residue" evidence="1">
    <location>
        <position position="117"/>
    </location>
</feature>
<proteinExistence type="evidence at transcript level"/>
<accession>A0A0K8RRT8</accession>
<reference evidence="1" key="1">
    <citation type="submission" date="2012-12" db="EMBL/GenBank/DDBJ databases">
        <title>Identification and characterization of a phenylalanine ammonia-lyase gene family in Isatis indigotica Fort.</title>
        <authorList>
            <person name="Liu Q."/>
            <person name="Chen J."/>
            <person name="Zhou X."/>
            <person name="Di P."/>
            <person name="Xiao Y."/>
            <person name="Xuan H."/>
            <person name="Zhang L."/>
            <person name="Chen W."/>
        </authorList>
    </citation>
    <scope>NUCLEOTIDE SEQUENCE</scope>
    <source>
        <tissue evidence="1">Salivary gland</tissue>
    </source>
</reference>
<dbReference type="Gene3D" id="3.10.50.10">
    <property type="match status" value="1"/>
</dbReference>
<dbReference type="EMBL" id="GADI01000195">
    <property type="protein sequence ID" value="JAA73613.1"/>
    <property type="molecule type" value="mRNA"/>
</dbReference>
<protein>
    <submittedName>
        <fullName evidence="1">Putative secreted protein</fullName>
    </submittedName>
</protein>
<sequence>MSRSVERLAQLAAKEPKSRVCFTLTLGGNQFELEDATQHGLGAPAKHRKDVSYSEICKRDWDEVKYIAPALGFYATRAKLGSATTQKRPIASKVRKALERYPGFCVMLVQVDRGHVV</sequence>